<evidence type="ECO:0000256" key="1">
    <source>
        <dbReference type="SAM" id="MobiDB-lite"/>
    </source>
</evidence>
<keyword evidence="3" id="KW-1185">Reference proteome</keyword>
<dbReference type="AlphaFoldDB" id="A0A165YAT6"/>
<feature type="region of interest" description="Disordered" evidence="1">
    <location>
        <begin position="1"/>
        <end position="28"/>
    </location>
</feature>
<protein>
    <submittedName>
        <fullName evidence="2">Uncharacterized protein</fullName>
    </submittedName>
</protein>
<sequence length="123" mass="12588">HGRPDALPHQHLPRPRPRPGRGGAGGPHVRRVLVRLPRAVRARRVDVPRAATWRAAGAGAGAGHGARDGAQPRVGRYIGGHGGRQRRGGRGRGRGGLLASNTACAESEAGGEGRDAGVYAGGV</sequence>
<feature type="compositionally biased region" description="Basic residues" evidence="1">
    <location>
        <begin position="83"/>
        <end position="93"/>
    </location>
</feature>
<accession>A0A165YAT6</accession>
<evidence type="ECO:0000313" key="2">
    <source>
        <dbReference type="EMBL" id="KZP09376.1"/>
    </source>
</evidence>
<proteinExistence type="predicted"/>
<dbReference type="Proteomes" id="UP000076532">
    <property type="component" value="Unassembled WGS sequence"/>
</dbReference>
<reference evidence="2 3" key="1">
    <citation type="journal article" date="2016" name="Mol. Biol. Evol.">
        <title>Comparative Genomics of Early-Diverging Mushroom-Forming Fungi Provides Insights into the Origins of Lignocellulose Decay Capabilities.</title>
        <authorList>
            <person name="Nagy L.G."/>
            <person name="Riley R."/>
            <person name="Tritt A."/>
            <person name="Adam C."/>
            <person name="Daum C."/>
            <person name="Floudas D."/>
            <person name="Sun H."/>
            <person name="Yadav J.S."/>
            <person name="Pangilinan J."/>
            <person name="Larsson K.H."/>
            <person name="Matsuura K."/>
            <person name="Barry K."/>
            <person name="Labutti K."/>
            <person name="Kuo R."/>
            <person name="Ohm R.A."/>
            <person name="Bhattacharya S.S."/>
            <person name="Shirouzu T."/>
            <person name="Yoshinaga Y."/>
            <person name="Martin F.M."/>
            <person name="Grigoriev I.V."/>
            <person name="Hibbett D.S."/>
        </authorList>
    </citation>
    <scope>NUCLEOTIDE SEQUENCE [LARGE SCALE GENOMIC DNA]</scope>
    <source>
        <strain evidence="2 3">CBS 109695</strain>
    </source>
</reference>
<evidence type="ECO:0000313" key="3">
    <source>
        <dbReference type="Proteomes" id="UP000076532"/>
    </source>
</evidence>
<feature type="non-terminal residue" evidence="2">
    <location>
        <position position="1"/>
    </location>
</feature>
<organism evidence="2 3">
    <name type="scientific">Athelia psychrophila</name>
    <dbReference type="NCBI Taxonomy" id="1759441"/>
    <lineage>
        <taxon>Eukaryota</taxon>
        <taxon>Fungi</taxon>
        <taxon>Dikarya</taxon>
        <taxon>Basidiomycota</taxon>
        <taxon>Agaricomycotina</taxon>
        <taxon>Agaricomycetes</taxon>
        <taxon>Agaricomycetidae</taxon>
        <taxon>Atheliales</taxon>
        <taxon>Atheliaceae</taxon>
        <taxon>Athelia</taxon>
    </lineage>
</organism>
<feature type="region of interest" description="Disordered" evidence="1">
    <location>
        <begin position="55"/>
        <end position="123"/>
    </location>
</feature>
<dbReference type="EMBL" id="KV417701">
    <property type="protein sequence ID" value="KZP09376.1"/>
    <property type="molecule type" value="Genomic_DNA"/>
</dbReference>
<name>A0A165YAT6_9AGAM</name>
<gene>
    <name evidence="2" type="ORF">FIBSPDRAFT_1051854</name>
</gene>